<sequence>MPPHLLPGSRAILPHTLPLTKGATTGVDCSTTYRPSPLPSTNIGPAPSTEPGVPHLPPPSSMRDGRHGTGPDEQEAVIHVVLTHHQLVKKVNCWRLGPTPKPGKCAAEEVQTWGAEQLEGKISDVDIQHIAKRVR</sequence>
<proteinExistence type="predicted"/>
<dbReference type="EMBL" id="KD111550">
    <property type="protein sequence ID" value="EMS60252.1"/>
    <property type="molecule type" value="Genomic_DNA"/>
</dbReference>
<feature type="compositionally biased region" description="Polar residues" evidence="1">
    <location>
        <begin position="27"/>
        <end position="43"/>
    </location>
</feature>
<organism evidence="2">
    <name type="scientific">Triticum urartu</name>
    <name type="common">Red wild einkorn</name>
    <name type="synonym">Crithodium urartu</name>
    <dbReference type="NCBI Taxonomy" id="4572"/>
    <lineage>
        <taxon>Eukaryota</taxon>
        <taxon>Viridiplantae</taxon>
        <taxon>Streptophyta</taxon>
        <taxon>Embryophyta</taxon>
        <taxon>Tracheophyta</taxon>
        <taxon>Spermatophyta</taxon>
        <taxon>Magnoliopsida</taxon>
        <taxon>Liliopsida</taxon>
        <taxon>Poales</taxon>
        <taxon>Poaceae</taxon>
        <taxon>BOP clade</taxon>
        <taxon>Pooideae</taxon>
        <taxon>Triticodae</taxon>
        <taxon>Triticeae</taxon>
        <taxon>Triticinae</taxon>
        <taxon>Triticum</taxon>
    </lineage>
</organism>
<evidence type="ECO:0000256" key="1">
    <source>
        <dbReference type="SAM" id="MobiDB-lite"/>
    </source>
</evidence>
<reference evidence="2" key="1">
    <citation type="journal article" date="2013" name="Nature">
        <title>Draft genome of the wheat A-genome progenitor Triticum urartu.</title>
        <authorList>
            <person name="Ling H.Q."/>
            <person name="Zhao S."/>
            <person name="Liu D."/>
            <person name="Wang J."/>
            <person name="Sun H."/>
            <person name="Zhang C."/>
            <person name="Fan H."/>
            <person name="Li D."/>
            <person name="Dong L."/>
            <person name="Tao Y."/>
            <person name="Gao C."/>
            <person name="Wu H."/>
            <person name="Li Y."/>
            <person name="Cui Y."/>
            <person name="Guo X."/>
            <person name="Zheng S."/>
            <person name="Wang B."/>
            <person name="Yu K."/>
            <person name="Liang Q."/>
            <person name="Yang W."/>
            <person name="Lou X."/>
            <person name="Chen J."/>
            <person name="Feng M."/>
            <person name="Jian J."/>
            <person name="Zhang X."/>
            <person name="Luo G."/>
            <person name="Jiang Y."/>
            <person name="Liu J."/>
            <person name="Wang Z."/>
            <person name="Sha Y."/>
            <person name="Zhang B."/>
            <person name="Wu H."/>
            <person name="Tang D."/>
            <person name="Shen Q."/>
            <person name="Xue P."/>
            <person name="Zou S."/>
            <person name="Wang X."/>
            <person name="Liu X."/>
            <person name="Wang F."/>
            <person name="Yang Y."/>
            <person name="An X."/>
            <person name="Dong Z."/>
            <person name="Zhang K."/>
            <person name="Zhang X."/>
            <person name="Luo M.C."/>
            <person name="Dvorak J."/>
            <person name="Tong Y."/>
            <person name="Wang J."/>
            <person name="Yang H."/>
            <person name="Li Z."/>
            <person name="Wang D."/>
            <person name="Zhang A."/>
            <person name="Wang J."/>
        </authorList>
    </citation>
    <scope>NUCLEOTIDE SEQUENCE</scope>
</reference>
<name>M7ZJG6_TRIUA</name>
<accession>M7ZJG6</accession>
<evidence type="ECO:0000313" key="2">
    <source>
        <dbReference type="EMBL" id="EMS60252.1"/>
    </source>
</evidence>
<dbReference type="AlphaFoldDB" id="M7ZJG6"/>
<feature type="region of interest" description="Disordered" evidence="1">
    <location>
        <begin position="16"/>
        <end position="72"/>
    </location>
</feature>
<gene>
    <name evidence="2" type="ORF">TRIUR3_29451</name>
</gene>
<protein>
    <submittedName>
        <fullName evidence="2">Uncharacterized protein</fullName>
    </submittedName>
</protein>